<dbReference type="EMBL" id="CAJVQB010000766">
    <property type="protein sequence ID" value="CAG8506141.1"/>
    <property type="molecule type" value="Genomic_DNA"/>
</dbReference>
<evidence type="ECO:0000313" key="2">
    <source>
        <dbReference type="Proteomes" id="UP000789901"/>
    </source>
</evidence>
<name>A0ABM8W275_GIGMA</name>
<gene>
    <name evidence="1" type="ORF">GMARGA_LOCUS2445</name>
</gene>
<accession>A0ABM8W275</accession>
<comment type="caution">
    <text evidence="1">The sequence shown here is derived from an EMBL/GenBank/DDBJ whole genome shotgun (WGS) entry which is preliminary data.</text>
</comment>
<keyword evidence="2" id="KW-1185">Reference proteome</keyword>
<reference evidence="1 2" key="1">
    <citation type="submission" date="2021-06" db="EMBL/GenBank/DDBJ databases">
        <authorList>
            <person name="Kallberg Y."/>
            <person name="Tangrot J."/>
            <person name="Rosling A."/>
        </authorList>
    </citation>
    <scope>NUCLEOTIDE SEQUENCE [LARGE SCALE GENOMIC DNA]</scope>
    <source>
        <strain evidence="1 2">120-4 pot B 10/14</strain>
    </source>
</reference>
<sequence length="49" mass="5484">MALLCFDARVNLLIGKVYNLLNNGNCNGLPRVNICDKFMAHARSSTQHH</sequence>
<protein>
    <submittedName>
        <fullName evidence="1">8071_t:CDS:1</fullName>
    </submittedName>
</protein>
<organism evidence="1 2">
    <name type="scientific">Gigaspora margarita</name>
    <dbReference type="NCBI Taxonomy" id="4874"/>
    <lineage>
        <taxon>Eukaryota</taxon>
        <taxon>Fungi</taxon>
        <taxon>Fungi incertae sedis</taxon>
        <taxon>Mucoromycota</taxon>
        <taxon>Glomeromycotina</taxon>
        <taxon>Glomeromycetes</taxon>
        <taxon>Diversisporales</taxon>
        <taxon>Gigasporaceae</taxon>
        <taxon>Gigaspora</taxon>
    </lineage>
</organism>
<proteinExistence type="predicted"/>
<dbReference type="Proteomes" id="UP000789901">
    <property type="component" value="Unassembled WGS sequence"/>
</dbReference>
<evidence type="ECO:0000313" key="1">
    <source>
        <dbReference type="EMBL" id="CAG8506141.1"/>
    </source>
</evidence>